<dbReference type="EMBL" id="FLUP01000002">
    <property type="protein sequence ID" value="SBW12036.1"/>
    <property type="molecule type" value="Genomic_DNA"/>
</dbReference>
<organism evidence="1">
    <name type="scientific">uncultured Desulfovibrio sp</name>
    <dbReference type="NCBI Taxonomy" id="167968"/>
    <lineage>
        <taxon>Bacteria</taxon>
        <taxon>Pseudomonadati</taxon>
        <taxon>Thermodesulfobacteriota</taxon>
        <taxon>Desulfovibrionia</taxon>
        <taxon>Desulfovibrionales</taxon>
        <taxon>Desulfovibrionaceae</taxon>
        <taxon>Desulfovibrio</taxon>
        <taxon>environmental samples</taxon>
    </lineage>
</organism>
<evidence type="ECO:0000313" key="1">
    <source>
        <dbReference type="EMBL" id="SBW12036.1"/>
    </source>
</evidence>
<protein>
    <submittedName>
        <fullName evidence="1">Uncharacterized protein</fullName>
    </submittedName>
</protein>
<dbReference type="AlphaFoldDB" id="A0A212KJX0"/>
<gene>
    <name evidence="1" type="ORF">KM92DES2_20294</name>
</gene>
<reference evidence="1" key="1">
    <citation type="submission" date="2016-04" db="EMBL/GenBank/DDBJ databases">
        <authorList>
            <person name="Evans L.H."/>
            <person name="Alamgir A."/>
            <person name="Owens N."/>
            <person name="Weber N.D."/>
            <person name="Virtaneva K."/>
            <person name="Barbian K."/>
            <person name="Babar A."/>
            <person name="Rosenke K."/>
        </authorList>
    </citation>
    <scope>NUCLEOTIDE SEQUENCE</scope>
    <source>
        <strain evidence="1">92-2</strain>
    </source>
</reference>
<accession>A0A212KJX0</accession>
<name>A0A212KJX0_9BACT</name>
<proteinExistence type="predicted"/>
<sequence length="82" mass="8673">MRDVPSHLSIKIASGRQYHPTAELLLCLVIFQGVNACNAPSHAGSAYGREPGALMQDAPETTAAGLVERQGRTGPKDENRGS</sequence>